<dbReference type="Proteomes" id="UP000784294">
    <property type="component" value="Unassembled WGS sequence"/>
</dbReference>
<evidence type="ECO:0000313" key="1">
    <source>
        <dbReference type="EMBL" id="VEL44361.1"/>
    </source>
</evidence>
<keyword evidence="2" id="KW-1185">Reference proteome</keyword>
<name>A0A448XT57_9PLAT</name>
<accession>A0A448XT57</accession>
<dbReference type="AlphaFoldDB" id="A0A448XT57"/>
<protein>
    <submittedName>
        <fullName evidence="1">Uncharacterized protein</fullName>
    </submittedName>
</protein>
<dbReference type="EMBL" id="CAAALY010296406">
    <property type="protein sequence ID" value="VEL44361.1"/>
    <property type="molecule type" value="Genomic_DNA"/>
</dbReference>
<organism evidence="1 2">
    <name type="scientific">Protopolystoma xenopodis</name>
    <dbReference type="NCBI Taxonomy" id="117903"/>
    <lineage>
        <taxon>Eukaryota</taxon>
        <taxon>Metazoa</taxon>
        <taxon>Spiralia</taxon>
        <taxon>Lophotrochozoa</taxon>
        <taxon>Platyhelminthes</taxon>
        <taxon>Monogenea</taxon>
        <taxon>Polyopisthocotylea</taxon>
        <taxon>Polystomatidea</taxon>
        <taxon>Polystomatidae</taxon>
        <taxon>Protopolystoma</taxon>
    </lineage>
</organism>
<reference evidence="1" key="1">
    <citation type="submission" date="2018-11" db="EMBL/GenBank/DDBJ databases">
        <authorList>
            <consortium name="Pathogen Informatics"/>
        </authorList>
    </citation>
    <scope>NUCLEOTIDE SEQUENCE</scope>
</reference>
<evidence type="ECO:0000313" key="2">
    <source>
        <dbReference type="Proteomes" id="UP000784294"/>
    </source>
</evidence>
<proteinExistence type="predicted"/>
<gene>
    <name evidence="1" type="ORF">PXEA_LOCUS37801</name>
</gene>
<comment type="caution">
    <text evidence="1">The sequence shown here is derived from an EMBL/GenBank/DDBJ whole genome shotgun (WGS) entry which is preliminary data.</text>
</comment>
<sequence length="79" mass="8860">MTVACRSRRQQMGCVDRHKRGAKGCRQKRPEAACRVAAMGFEAIRPSRRADMDSTGHRQTCGMPHPCSVVECTFRLPNL</sequence>